<keyword evidence="4" id="KW-1185">Reference proteome</keyword>
<protein>
    <submittedName>
        <fullName evidence="3">Uncharacterized protein</fullName>
    </submittedName>
</protein>
<feature type="region of interest" description="Disordered" evidence="1">
    <location>
        <begin position="138"/>
        <end position="163"/>
    </location>
</feature>
<evidence type="ECO:0000313" key="4">
    <source>
        <dbReference type="Proteomes" id="UP000036513"/>
    </source>
</evidence>
<dbReference type="STRING" id="37916.MCHLDSM_01041"/>
<feature type="compositionally biased region" description="Polar residues" evidence="1">
    <location>
        <begin position="64"/>
        <end position="74"/>
    </location>
</feature>
<feature type="transmembrane region" description="Helical" evidence="2">
    <location>
        <begin position="116"/>
        <end position="135"/>
    </location>
</feature>
<sequence length="257" mass="25938">MTGGDAAEGAFGGADATGDGIDGPDTAPIPLPPASPFTPFSWTAISPTSPPDGAPPHDDEHHSQVSQPPATTIDATPPQRPEPGYGHTPVRGEDRFARQASPFTPSPPAGRRRTRIALAIAAAAVIAVAIVTVAVSTSDGGGHDGQSDTASASNESHQRDDTAETKLRTLLPPGYEPSACTAVDPEGNATATIRCTANTDSGGPQSAIFSLFGDAAALRAAFTRATADNSVVVCPGNIQTPVLCPTGVSSALAEVRT</sequence>
<name>A0A0J6WK88_9MYCO</name>
<accession>A0A0J6WK88</accession>
<dbReference type="EMBL" id="JYNL01000009">
    <property type="protein sequence ID" value="KMO82418.1"/>
    <property type="molecule type" value="Genomic_DNA"/>
</dbReference>
<keyword evidence="2" id="KW-0812">Transmembrane</keyword>
<keyword evidence="2" id="KW-1133">Transmembrane helix</keyword>
<dbReference type="Proteomes" id="UP000036513">
    <property type="component" value="Unassembled WGS sequence"/>
</dbReference>
<feature type="region of interest" description="Disordered" evidence="1">
    <location>
        <begin position="1"/>
        <end position="92"/>
    </location>
</feature>
<gene>
    <name evidence="3" type="ORF">MCHLDSM_01041</name>
</gene>
<feature type="compositionally biased region" description="Polar residues" evidence="1">
    <location>
        <begin position="38"/>
        <end position="47"/>
    </location>
</feature>
<keyword evidence="2" id="KW-0472">Membrane</keyword>
<evidence type="ECO:0000256" key="1">
    <source>
        <dbReference type="SAM" id="MobiDB-lite"/>
    </source>
</evidence>
<evidence type="ECO:0000256" key="2">
    <source>
        <dbReference type="SAM" id="Phobius"/>
    </source>
</evidence>
<organism evidence="3 4">
    <name type="scientific">Mycolicibacterium chlorophenolicum</name>
    <dbReference type="NCBI Taxonomy" id="37916"/>
    <lineage>
        <taxon>Bacteria</taxon>
        <taxon>Bacillati</taxon>
        <taxon>Actinomycetota</taxon>
        <taxon>Actinomycetes</taxon>
        <taxon>Mycobacteriales</taxon>
        <taxon>Mycobacteriaceae</taxon>
        <taxon>Mycolicibacterium</taxon>
    </lineage>
</organism>
<reference evidence="3 4" key="1">
    <citation type="journal article" date="2015" name="Genome Biol. Evol.">
        <title>Characterization of Three Mycobacterium spp. with Potential Use in Bioremediation by Genome Sequencing and Comparative Genomics.</title>
        <authorList>
            <person name="Das S."/>
            <person name="Pettersson B.M."/>
            <person name="Behra P.R."/>
            <person name="Ramesh M."/>
            <person name="Dasgupta S."/>
            <person name="Bhattacharya A."/>
            <person name="Kirsebom L.A."/>
        </authorList>
    </citation>
    <scope>NUCLEOTIDE SEQUENCE [LARGE SCALE GENOMIC DNA]</scope>
    <source>
        <strain evidence="3 4">DSM 43826</strain>
    </source>
</reference>
<comment type="caution">
    <text evidence="3">The sequence shown here is derived from an EMBL/GenBank/DDBJ whole genome shotgun (WGS) entry which is preliminary data.</text>
</comment>
<feature type="compositionally biased region" description="Low complexity" evidence="1">
    <location>
        <begin position="1"/>
        <end position="26"/>
    </location>
</feature>
<dbReference type="RefSeq" id="WP_174545824.1">
    <property type="nucleotide sequence ID" value="NZ_JYNL01000009.1"/>
</dbReference>
<feature type="compositionally biased region" description="Pro residues" evidence="1">
    <location>
        <begin position="27"/>
        <end position="36"/>
    </location>
</feature>
<dbReference type="AlphaFoldDB" id="A0A0J6WK88"/>
<proteinExistence type="predicted"/>
<dbReference type="PATRIC" id="fig|37916.4.peg.914"/>
<evidence type="ECO:0000313" key="3">
    <source>
        <dbReference type="EMBL" id="KMO82418.1"/>
    </source>
</evidence>